<dbReference type="Proteomes" id="UP000318741">
    <property type="component" value="Chromosome"/>
</dbReference>
<accession>A0A517P5G3</accession>
<reference evidence="2 3" key="1">
    <citation type="submission" date="2019-02" db="EMBL/GenBank/DDBJ databases">
        <title>Deep-cultivation of Planctomycetes and their phenomic and genomic characterization uncovers novel biology.</title>
        <authorList>
            <person name="Wiegand S."/>
            <person name="Jogler M."/>
            <person name="Boedeker C."/>
            <person name="Pinto D."/>
            <person name="Vollmers J."/>
            <person name="Rivas-Marin E."/>
            <person name="Kohn T."/>
            <person name="Peeters S.H."/>
            <person name="Heuer A."/>
            <person name="Rast P."/>
            <person name="Oberbeckmann S."/>
            <person name="Bunk B."/>
            <person name="Jeske O."/>
            <person name="Meyerdierks A."/>
            <person name="Storesund J.E."/>
            <person name="Kallscheuer N."/>
            <person name="Luecker S."/>
            <person name="Lage O.M."/>
            <person name="Pohl T."/>
            <person name="Merkel B.J."/>
            <person name="Hornburger P."/>
            <person name="Mueller R.-W."/>
            <person name="Bruemmer F."/>
            <person name="Labrenz M."/>
            <person name="Spormann A.M."/>
            <person name="Op den Camp H."/>
            <person name="Overmann J."/>
            <person name="Amann R."/>
            <person name="Jetten M.S.M."/>
            <person name="Mascher T."/>
            <person name="Medema M.H."/>
            <person name="Devos D.P."/>
            <person name="Kaster A.-K."/>
            <person name="Ovreas L."/>
            <person name="Rohde M."/>
            <person name="Galperin M.Y."/>
            <person name="Jogler C."/>
        </authorList>
    </citation>
    <scope>NUCLEOTIDE SEQUENCE [LARGE SCALE GENOMIC DNA]</scope>
    <source>
        <strain evidence="2 3">CA12</strain>
    </source>
</reference>
<keyword evidence="3" id="KW-1185">Reference proteome</keyword>
<feature type="region of interest" description="Disordered" evidence="1">
    <location>
        <begin position="195"/>
        <end position="214"/>
    </location>
</feature>
<sequence length="214" mass="23515">MPEPYVPAVDSVAEPVAEPVVDAPAEPPAPRPRWWTRCLWAAAHLALAYHLISLAIGPAAMMPPSSEVQRTILAGSQRYLRALYLEHGYHYFAPEPGPSTLLKYEGTRPDGSRVAGVIPDVDGHFPRLLYHRHFMLTERLAGPVGRSPDYQAALARGLGLETGAEELSLTVVTHRLPEIREVRAGFGLDDPATYSERPLGRFDARPLTPTEVEP</sequence>
<evidence type="ECO:0000313" key="2">
    <source>
        <dbReference type="EMBL" id="QDT14596.1"/>
    </source>
</evidence>
<dbReference type="EMBL" id="CP036265">
    <property type="protein sequence ID" value="QDT14596.1"/>
    <property type="molecule type" value="Genomic_DNA"/>
</dbReference>
<organism evidence="2 3">
    <name type="scientific">Alienimonas californiensis</name>
    <dbReference type="NCBI Taxonomy" id="2527989"/>
    <lineage>
        <taxon>Bacteria</taxon>
        <taxon>Pseudomonadati</taxon>
        <taxon>Planctomycetota</taxon>
        <taxon>Planctomycetia</taxon>
        <taxon>Planctomycetales</taxon>
        <taxon>Planctomycetaceae</taxon>
        <taxon>Alienimonas</taxon>
    </lineage>
</organism>
<protein>
    <submittedName>
        <fullName evidence="2">Uncharacterized protein</fullName>
    </submittedName>
</protein>
<name>A0A517P5G3_9PLAN</name>
<evidence type="ECO:0000313" key="3">
    <source>
        <dbReference type="Proteomes" id="UP000318741"/>
    </source>
</evidence>
<dbReference type="RefSeq" id="WP_145357476.1">
    <property type="nucleotide sequence ID" value="NZ_CP036265.1"/>
</dbReference>
<proteinExistence type="predicted"/>
<evidence type="ECO:0000256" key="1">
    <source>
        <dbReference type="SAM" id="MobiDB-lite"/>
    </source>
</evidence>
<dbReference type="KEGG" id="acaf:CA12_06710"/>
<dbReference type="AlphaFoldDB" id="A0A517P5G3"/>
<dbReference type="OrthoDB" id="276990at2"/>
<gene>
    <name evidence="2" type="ORF">CA12_06710</name>
</gene>